<reference evidence="3" key="1">
    <citation type="submission" date="2022-08" db="EMBL/GenBank/DDBJ databases">
        <title>Microvirga terrae sp. nov., isolated from soil.</title>
        <authorList>
            <person name="Kim K.H."/>
            <person name="Seo Y.L."/>
            <person name="Kim J.M."/>
            <person name="Lee J.K."/>
            <person name="Han D.M."/>
            <person name="Jeon C.O."/>
        </authorList>
    </citation>
    <scope>NUCLEOTIDE SEQUENCE</scope>
    <source>
        <strain evidence="3">R24</strain>
    </source>
</reference>
<accession>A0ABY5RNN5</accession>
<evidence type="ECO:0000313" key="4">
    <source>
        <dbReference type="Proteomes" id="UP001017257"/>
    </source>
</evidence>
<name>A0ABY5RNN5_9HYPH</name>
<dbReference type="InterPro" id="IPR039448">
    <property type="entry name" value="Beta_helix"/>
</dbReference>
<evidence type="ECO:0000256" key="1">
    <source>
        <dbReference type="SAM" id="MobiDB-lite"/>
    </source>
</evidence>
<feature type="domain" description="Right handed beta helix" evidence="2">
    <location>
        <begin position="142"/>
        <end position="298"/>
    </location>
</feature>
<dbReference type="InterPro" id="IPR012334">
    <property type="entry name" value="Pectin_lyas_fold"/>
</dbReference>
<protein>
    <submittedName>
        <fullName evidence="3">Right-handed parallel beta-helix repeat-containing protein</fullName>
    </submittedName>
</protein>
<organism evidence="3 4">
    <name type="scientific">Microvirga terrae</name>
    <dbReference type="NCBI Taxonomy" id="2740529"/>
    <lineage>
        <taxon>Bacteria</taxon>
        <taxon>Pseudomonadati</taxon>
        <taxon>Pseudomonadota</taxon>
        <taxon>Alphaproteobacteria</taxon>
        <taxon>Hyphomicrobiales</taxon>
        <taxon>Methylobacteriaceae</taxon>
        <taxon>Microvirga</taxon>
    </lineage>
</organism>
<dbReference type="SMART" id="SM00710">
    <property type="entry name" value="PbH1"/>
    <property type="match status" value="6"/>
</dbReference>
<evidence type="ECO:0000259" key="2">
    <source>
        <dbReference type="Pfam" id="PF13229"/>
    </source>
</evidence>
<dbReference type="InterPro" id="IPR011050">
    <property type="entry name" value="Pectin_lyase_fold/virulence"/>
</dbReference>
<dbReference type="Gene3D" id="2.150.10.10">
    <property type="entry name" value="Serralysin-like metalloprotease, C-terminal"/>
    <property type="match status" value="1"/>
</dbReference>
<dbReference type="Pfam" id="PF00353">
    <property type="entry name" value="HemolysinCabind"/>
    <property type="match status" value="2"/>
</dbReference>
<dbReference type="EMBL" id="CP102845">
    <property type="protein sequence ID" value="UVF17847.1"/>
    <property type="molecule type" value="Genomic_DNA"/>
</dbReference>
<dbReference type="SUPFAM" id="SSF51126">
    <property type="entry name" value="Pectin lyase-like"/>
    <property type="match status" value="1"/>
</dbReference>
<dbReference type="SUPFAM" id="SSF51120">
    <property type="entry name" value="beta-Roll"/>
    <property type="match status" value="1"/>
</dbReference>
<dbReference type="InterPro" id="IPR011049">
    <property type="entry name" value="Serralysin-like_metalloprot_C"/>
</dbReference>
<dbReference type="Pfam" id="PF13229">
    <property type="entry name" value="Beta_helix"/>
    <property type="match status" value="1"/>
</dbReference>
<dbReference type="InterPro" id="IPR001343">
    <property type="entry name" value="Hemolysn_Ca-bd"/>
</dbReference>
<evidence type="ECO:0000313" key="3">
    <source>
        <dbReference type="EMBL" id="UVF17847.1"/>
    </source>
</evidence>
<dbReference type="Proteomes" id="UP001017257">
    <property type="component" value="Chromosome"/>
</dbReference>
<gene>
    <name evidence="3" type="ORF">HPT29_015095</name>
</gene>
<dbReference type="Gene3D" id="2.160.20.10">
    <property type="entry name" value="Single-stranded right-handed beta-helix, Pectin lyase-like"/>
    <property type="match status" value="1"/>
</dbReference>
<feature type="region of interest" description="Disordered" evidence="1">
    <location>
        <begin position="392"/>
        <end position="430"/>
    </location>
</feature>
<proteinExistence type="predicted"/>
<dbReference type="PRINTS" id="PR00313">
    <property type="entry name" value="CABNDNGRPT"/>
</dbReference>
<dbReference type="InterPro" id="IPR006626">
    <property type="entry name" value="PbH1"/>
</dbReference>
<dbReference type="RefSeq" id="WP_173948174.1">
    <property type="nucleotide sequence ID" value="NZ_CP102845.1"/>
</dbReference>
<keyword evidence="4" id="KW-1185">Reference proteome</keyword>
<sequence>MALFIDASSFGAKANDALEDTAALNAAVRAAYEAYRDDPAGGRVTVVLPAGTLLVKGNGDKSDGAVEMLEGTALQGAGMGRTILKVADGWAGSITGVVRTPFDNVTSNVGVFDLTIDGNRGATTGKIDGFYTGVKPGSPLQDSDIHVARVEVMNCSGYGFDPHEQTLRLTIESSVSHGNGLDGFVADYIVNGIYRNNIAYGNDRHGFNITTTTTGLLLENNIAYGNGSAGVVVQRGSENIGWPSNVRIVGGQYYGNLKEGVLLNMAANVTVDGATIFGNQGNGVRIEGSTGTVVRNSFIFNNAQVGDNQLDEVSIRMRLDSTTGLTYYSTNTQILNNTIYSDGATDARYGIREESSNTAGGDTFIRLIGNAISGTDSGAVFTSKQTWIGSARSNSFKGTGQDEDLSGRSGNDTIRGMGGNDHVSGDGGNDKLYGNSGRDYVFGGNGHDSISGGAGNDILSGNAGRDVFIFDSRLGNSSTDRKVNFDTILDYSAKDDSIWLDNAVFRKLGLGSSANPTKLDADVFHIGTRAKDQNDYILYNKKTGVLSYDSDGSGSRKPVEFAQLKKGLALTYHDFFVV</sequence>